<gene>
    <name evidence="6" type="ORF">EYC84_004749</name>
</gene>
<comment type="similarity">
    <text evidence="1">Belongs to the MsrA Met sulfoxide reductase family.</text>
</comment>
<organism evidence="6 7">
    <name type="scientific">Monilinia fructicola</name>
    <name type="common">Brown rot fungus</name>
    <name type="synonym">Ciboria fructicola</name>
    <dbReference type="NCBI Taxonomy" id="38448"/>
    <lineage>
        <taxon>Eukaryota</taxon>
        <taxon>Fungi</taxon>
        <taxon>Dikarya</taxon>
        <taxon>Ascomycota</taxon>
        <taxon>Pezizomycotina</taxon>
        <taxon>Leotiomycetes</taxon>
        <taxon>Helotiales</taxon>
        <taxon>Sclerotiniaceae</taxon>
        <taxon>Monilinia</taxon>
    </lineage>
</organism>
<evidence type="ECO:0000313" key="7">
    <source>
        <dbReference type="Proteomes" id="UP000322873"/>
    </source>
</evidence>
<dbReference type="PANTHER" id="PTHR43774">
    <property type="entry name" value="PEPTIDE METHIONINE SULFOXIDE REDUCTASE"/>
    <property type="match status" value="1"/>
</dbReference>
<feature type="domain" description="Peptide methionine sulphoxide reductase MsrA" evidence="5">
    <location>
        <begin position="40"/>
        <end position="91"/>
    </location>
</feature>
<dbReference type="HAMAP" id="MF_01401">
    <property type="entry name" value="MsrA"/>
    <property type="match status" value="1"/>
</dbReference>
<keyword evidence="7" id="KW-1185">Reference proteome</keyword>
<dbReference type="InterPro" id="IPR036509">
    <property type="entry name" value="Met_Sox_Rdtase_MsrA_sf"/>
</dbReference>
<evidence type="ECO:0000256" key="3">
    <source>
        <dbReference type="ARBA" id="ARBA00023002"/>
    </source>
</evidence>
<dbReference type="InterPro" id="IPR002569">
    <property type="entry name" value="Met_Sox_Rdtase_MsrA_dom"/>
</dbReference>
<dbReference type="SUPFAM" id="SSF55068">
    <property type="entry name" value="Peptide methionine sulfoxide reductase"/>
    <property type="match status" value="1"/>
</dbReference>
<reference evidence="6 7" key="1">
    <citation type="submission" date="2019-06" db="EMBL/GenBank/DDBJ databases">
        <title>Genome Sequence of the Brown Rot Fungal Pathogen Monilinia fructicola.</title>
        <authorList>
            <person name="De Miccolis Angelini R.M."/>
            <person name="Landi L."/>
            <person name="Abate D."/>
            <person name="Pollastro S."/>
            <person name="Romanazzi G."/>
            <person name="Faretra F."/>
        </authorList>
    </citation>
    <scope>NUCLEOTIDE SEQUENCE [LARGE SCALE GENOMIC DNA]</scope>
    <source>
        <strain evidence="6 7">Mfrc123</strain>
    </source>
</reference>
<dbReference type="Pfam" id="PF01625">
    <property type="entry name" value="PMSR"/>
    <property type="match status" value="2"/>
</dbReference>
<sequence length="285" mass="32619">MAGIPNFLSRLIRPFTSSSSLSITPASTSPASIPETAQKCTIAAGCFWGVEHMYRKEFGGKGLYDARVGYIGGDTENPNYKAVCSGRTGRTSHEIPKMRVSAMIRRSPPNPLRPARISYRQLITYFYRMHDPTTSNRQGPDTGTQYRSGIFYHDEEQAKEAREITKQVNEKWWKGAVVTEILKAGEWWDAEAYHQKYLENNPGGYECPSHFERKVFRTWMIRGVHRADQRRSPFPLHNEDRSLERTIGLETTLFRKGGASCDRGEIDCHLALVKFRNINQTMLEY</sequence>
<feature type="domain" description="Peptide methionine sulphoxide reductase MsrA" evidence="5">
    <location>
        <begin position="114"/>
        <end position="207"/>
    </location>
</feature>
<dbReference type="Proteomes" id="UP000322873">
    <property type="component" value="Unassembled WGS sequence"/>
</dbReference>
<dbReference type="AlphaFoldDB" id="A0A5M9K9Q5"/>
<comment type="caution">
    <text evidence="6">The sequence shown here is derived from an EMBL/GenBank/DDBJ whole genome shotgun (WGS) entry which is preliminary data.</text>
</comment>
<evidence type="ECO:0000313" key="6">
    <source>
        <dbReference type="EMBL" id="KAA8575625.1"/>
    </source>
</evidence>
<evidence type="ECO:0000256" key="2">
    <source>
        <dbReference type="ARBA" id="ARBA00012502"/>
    </source>
</evidence>
<name>A0A5M9K9Q5_MONFR</name>
<evidence type="ECO:0000259" key="5">
    <source>
        <dbReference type="Pfam" id="PF01625"/>
    </source>
</evidence>
<proteinExistence type="inferred from homology"/>
<protein>
    <recommendedName>
        <fullName evidence="2">peptide-methionine (S)-S-oxide reductase</fullName>
        <ecNumber evidence="2">1.8.4.11</ecNumber>
    </recommendedName>
    <alternativeName>
        <fullName evidence="4">Peptide-methionine (S)-S-oxide reductase</fullName>
    </alternativeName>
</protein>
<dbReference type="EC" id="1.8.4.11" evidence="2"/>
<dbReference type="VEuPathDB" id="FungiDB:MFRU_020g00260"/>
<evidence type="ECO:0000256" key="4">
    <source>
        <dbReference type="ARBA" id="ARBA00030643"/>
    </source>
</evidence>
<keyword evidence="3" id="KW-0560">Oxidoreductase</keyword>
<dbReference type="EMBL" id="VICG01000002">
    <property type="protein sequence ID" value="KAA8575625.1"/>
    <property type="molecule type" value="Genomic_DNA"/>
</dbReference>
<dbReference type="GO" id="GO:0008113">
    <property type="term" value="F:peptide-methionine (S)-S-oxide reductase activity"/>
    <property type="evidence" value="ECO:0007669"/>
    <property type="project" value="UniProtKB-EC"/>
</dbReference>
<dbReference type="NCBIfam" id="TIGR00401">
    <property type="entry name" value="msrA"/>
    <property type="match status" value="1"/>
</dbReference>
<evidence type="ECO:0000256" key="1">
    <source>
        <dbReference type="ARBA" id="ARBA00005591"/>
    </source>
</evidence>
<dbReference type="PANTHER" id="PTHR43774:SF1">
    <property type="entry name" value="PEPTIDE METHIONINE SULFOXIDE REDUCTASE MSRA 2"/>
    <property type="match status" value="1"/>
</dbReference>
<dbReference type="Gene3D" id="3.30.1060.10">
    <property type="entry name" value="Peptide methionine sulphoxide reductase MsrA"/>
    <property type="match status" value="1"/>
</dbReference>
<accession>A0A5M9K9Q5</accession>